<name>A0A7J0G7K0_9ERIC</name>
<proteinExistence type="predicted"/>
<sequence length="255" mass="29197">MIFLKKYEGKLLRGLLSPLTQINTYGAAIWRHDYFTVKVSFMSLVGAVRLKSSYFDWYTCTATTRTWVDIQGIDYGFYAIADDESLTITALTMTPDQDTFIFFMVVPHGTDEHTLKALRGRPIPHLYRDFNESEFEYEVLVAIRSEMFRLIISHFAAAEAAFVDVSVTHDEVTFTADPNCDDIMLTTEIGACLIAGTYDFHRITIRIYLLRREDAFMEALDHCKTVWLLQSGGDSPDMVNFPVGDLGNFMFYMDD</sequence>
<comment type="caution">
    <text evidence="1">The sequence shown here is derived from an EMBL/GenBank/DDBJ whole genome shotgun (WGS) entry which is preliminary data.</text>
</comment>
<dbReference type="Proteomes" id="UP000585474">
    <property type="component" value="Unassembled WGS sequence"/>
</dbReference>
<reference evidence="1 3" key="1">
    <citation type="submission" date="2019-07" db="EMBL/GenBank/DDBJ databases">
        <title>De Novo Assembly of kiwifruit Actinidia rufa.</title>
        <authorList>
            <person name="Sugita-Konishi S."/>
            <person name="Sato K."/>
            <person name="Mori E."/>
            <person name="Abe Y."/>
            <person name="Kisaki G."/>
            <person name="Hamano K."/>
            <person name="Suezawa K."/>
            <person name="Otani M."/>
            <person name="Fukuda T."/>
            <person name="Manabe T."/>
            <person name="Gomi K."/>
            <person name="Tabuchi M."/>
            <person name="Akimitsu K."/>
            <person name="Kataoka I."/>
        </authorList>
    </citation>
    <scope>NUCLEOTIDE SEQUENCE [LARGE SCALE GENOMIC DNA]</scope>
    <source>
        <strain evidence="3">cv. Fuchu</strain>
        <strain evidence="1">Fuchu</strain>
    </source>
</reference>
<evidence type="ECO:0000313" key="1">
    <source>
        <dbReference type="EMBL" id="GFZ06770.1"/>
    </source>
</evidence>
<dbReference type="EMBL" id="BJWL01000018">
    <property type="protein sequence ID" value="GFZ06876.1"/>
    <property type="molecule type" value="Genomic_DNA"/>
</dbReference>
<dbReference type="EMBL" id="BJWL01000018">
    <property type="protein sequence ID" value="GFZ06770.1"/>
    <property type="molecule type" value="Genomic_DNA"/>
</dbReference>
<gene>
    <name evidence="1" type="ORF">Acr_18g0009400</name>
    <name evidence="2" type="ORF">Acr_18g0010460</name>
</gene>
<dbReference type="Gene3D" id="3.70.10.10">
    <property type="match status" value="1"/>
</dbReference>
<evidence type="ECO:0000313" key="3">
    <source>
        <dbReference type="Proteomes" id="UP000585474"/>
    </source>
</evidence>
<protein>
    <submittedName>
        <fullName evidence="1">Uncharacterized protein</fullName>
    </submittedName>
</protein>
<dbReference type="OrthoDB" id="1582958at2759"/>
<accession>A0A7J0G7K0</accession>
<evidence type="ECO:0000313" key="2">
    <source>
        <dbReference type="EMBL" id="GFZ06876.1"/>
    </source>
</evidence>
<organism evidence="1 3">
    <name type="scientific">Actinidia rufa</name>
    <dbReference type="NCBI Taxonomy" id="165716"/>
    <lineage>
        <taxon>Eukaryota</taxon>
        <taxon>Viridiplantae</taxon>
        <taxon>Streptophyta</taxon>
        <taxon>Embryophyta</taxon>
        <taxon>Tracheophyta</taxon>
        <taxon>Spermatophyta</taxon>
        <taxon>Magnoliopsida</taxon>
        <taxon>eudicotyledons</taxon>
        <taxon>Gunneridae</taxon>
        <taxon>Pentapetalae</taxon>
        <taxon>asterids</taxon>
        <taxon>Ericales</taxon>
        <taxon>Actinidiaceae</taxon>
        <taxon>Actinidia</taxon>
    </lineage>
</organism>
<dbReference type="AlphaFoldDB" id="A0A7J0G7K0"/>
<keyword evidence="3" id="KW-1185">Reference proteome</keyword>